<reference evidence="2 3" key="1">
    <citation type="submission" date="2016-05" db="EMBL/GenBank/DDBJ databases">
        <title>Comparative analysis of secretome profiles of manganese(II)-oxidizing ascomycete fungi.</title>
        <authorList>
            <consortium name="DOE Joint Genome Institute"/>
            <person name="Zeiner C.A."/>
            <person name="Purvine S.O."/>
            <person name="Zink E.M."/>
            <person name="Wu S."/>
            <person name="Pasa-Tolic L."/>
            <person name="Chaput D.L."/>
            <person name="Haridas S."/>
            <person name="Grigoriev I.V."/>
            <person name="Santelli C.M."/>
            <person name="Hansel C.M."/>
        </authorList>
    </citation>
    <scope>NUCLEOTIDE SEQUENCE [LARGE SCALE GENOMIC DNA]</scope>
    <source>
        <strain evidence="2 3">SRC1lrK2f</strain>
    </source>
</reference>
<name>A0A177DJP4_ALTAL</name>
<evidence type="ECO:0000256" key="1">
    <source>
        <dbReference type="SAM" id="MobiDB-lite"/>
    </source>
</evidence>
<protein>
    <submittedName>
        <fullName evidence="2">Uncharacterized protein</fullName>
    </submittedName>
</protein>
<organism evidence="2 3">
    <name type="scientific">Alternaria alternata</name>
    <name type="common">Alternaria rot fungus</name>
    <name type="synonym">Torula alternata</name>
    <dbReference type="NCBI Taxonomy" id="5599"/>
    <lineage>
        <taxon>Eukaryota</taxon>
        <taxon>Fungi</taxon>
        <taxon>Dikarya</taxon>
        <taxon>Ascomycota</taxon>
        <taxon>Pezizomycotina</taxon>
        <taxon>Dothideomycetes</taxon>
        <taxon>Pleosporomycetidae</taxon>
        <taxon>Pleosporales</taxon>
        <taxon>Pleosporineae</taxon>
        <taxon>Pleosporaceae</taxon>
        <taxon>Alternaria</taxon>
        <taxon>Alternaria sect. Alternaria</taxon>
        <taxon>Alternaria alternata complex</taxon>
    </lineage>
</organism>
<keyword evidence="3" id="KW-1185">Reference proteome</keyword>
<gene>
    <name evidence="2" type="ORF">CC77DRAFT_165481</name>
</gene>
<evidence type="ECO:0000313" key="3">
    <source>
        <dbReference type="Proteomes" id="UP000077248"/>
    </source>
</evidence>
<evidence type="ECO:0000313" key="2">
    <source>
        <dbReference type="EMBL" id="OAG19430.1"/>
    </source>
</evidence>
<dbReference type="VEuPathDB" id="FungiDB:CC77DRAFT_165481"/>
<dbReference type="PROSITE" id="PS51257">
    <property type="entry name" value="PROKAR_LIPOPROTEIN"/>
    <property type="match status" value="1"/>
</dbReference>
<dbReference type="AlphaFoldDB" id="A0A177DJP4"/>
<sequence>MRFRVYGCSIGWATAICSCRVRRFLSNAKGKPRTATSRGMSAMESQLRPGHRRRTTQTSVHTYCDPDYQSKYSFSALPLITPVENDGDRGDRDDSTICLMGRHCSSAGLCQGRTGEALLSHCCAPPRSSVYHIRIWPLFQLQISGYVPAMVTPAHRLSTGVSL</sequence>
<dbReference type="Proteomes" id="UP000077248">
    <property type="component" value="Unassembled WGS sequence"/>
</dbReference>
<dbReference type="RefSeq" id="XP_018384851.1">
    <property type="nucleotide sequence ID" value="XM_018530383.1"/>
</dbReference>
<dbReference type="KEGG" id="aalt:CC77DRAFT_165481"/>
<dbReference type="GeneID" id="29115977"/>
<dbReference type="EMBL" id="KV441481">
    <property type="protein sequence ID" value="OAG19430.1"/>
    <property type="molecule type" value="Genomic_DNA"/>
</dbReference>
<accession>A0A177DJP4</accession>
<proteinExistence type="predicted"/>
<feature type="region of interest" description="Disordered" evidence="1">
    <location>
        <begin position="30"/>
        <end position="58"/>
    </location>
</feature>